<accession>A0A6L2KUP5</accession>
<reference evidence="2" key="1">
    <citation type="journal article" date="2019" name="Sci. Rep.">
        <title>Draft genome of Tanacetum cinerariifolium, the natural source of mosquito coil.</title>
        <authorList>
            <person name="Yamashiro T."/>
            <person name="Shiraishi A."/>
            <person name="Satake H."/>
            <person name="Nakayama K."/>
        </authorList>
    </citation>
    <scope>NUCLEOTIDE SEQUENCE</scope>
</reference>
<feature type="region of interest" description="Disordered" evidence="1">
    <location>
        <begin position="1"/>
        <end position="22"/>
    </location>
</feature>
<organism evidence="2">
    <name type="scientific">Tanacetum cinerariifolium</name>
    <name type="common">Dalmatian daisy</name>
    <name type="synonym">Chrysanthemum cinerariifolium</name>
    <dbReference type="NCBI Taxonomy" id="118510"/>
    <lineage>
        <taxon>Eukaryota</taxon>
        <taxon>Viridiplantae</taxon>
        <taxon>Streptophyta</taxon>
        <taxon>Embryophyta</taxon>
        <taxon>Tracheophyta</taxon>
        <taxon>Spermatophyta</taxon>
        <taxon>Magnoliopsida</taxon>
        <taxon>eudicotyledons</taxon>
        <taxon>Gunneridae</taxon>
        <taxon>Pentapetalae</taxon>
        <taxon>asterids</taxon>
        <taxon>campanulids</taxon>
        <taxon>Asterales</taxon>
        <taxon>Asteraceae</taxon>
        <taxon>Asteroideae</taxon>
        <taxon>Anthemideae</taxon>
        <taxon>Anthemidinae</taxon>
        <taxon>Tanacetum</taxon>
    </lineage>
</organism>
<proteinExistence type="predicted"/>
<protein>
    <submittedName>
        <fullName evidence="2">Uncharacterized protein</fullName>
    </submittedName>
</protein>
<dbReference type="EMBL" id="BKCJ010002995">
    <property type="protein sequence ID" value="GEU52302.1"/>
    <property type="molecule type" value="Genomic_DNA"/>
</dbReference>
<dbReference type="AlphaFoldDB" id="A0A6L2KUP5"/>
<evidence type="ECO:0000313" key="2">
    <source>
        <dbReference type="EMBL" id="GEU52302.1"/>
    </source>
</evidence>
<evidence type="ECO:0000256" key="1">
    <source>
        <dbReference type="SAM" id="MobiDB-lite"/>
    </source>
</evidence>
<comment type="caution">
    <text evidence="2">The sequence shown here is derived from an EMBL/GenBank/DDBJ whole genome shotgun (WGS) entry which is preliminary data.</text>
</comment>
<name>A0A6L2KUP5_TANCI</name>
<sequence>FSDVKKASTPMETSKPLMKDKDGEEVDVHLPISITRIHKDHPLEQVIGDLHSAPQTRRMTKNLEEHGLVGTVILRTDNKDLQNCLFACFLSQMEPKKALQALKDPSLIESMQEELL</sequence>
<feature type="non-terminal residue" evidence="2">
    <location>
        <position position="1"/>
    </location>
</feature>
<gene>
    <name evidence="2" type="ORF">Tci_024280</name>
</gene>